<keyword evidence="3" id="KW-1185">Reference proteome</keyword>
<comment type="caution">
    <text evidence="2">The sequence shown here is derived from an EMBL/GenBank/DDBJ whole genome shotgun (WGS) entry which is preliminary data.</text>
</comment>
<dbReference type="GeneID" id="30196844"/>
<reference evidence="2 3" key="1">
    <citation type="submission" date="2016-06" db="EMBL/GenBank/DDBJ databases">
        <title>Evolution of pathogenesis and genome organization in the Tremellales.</title>
        <authorList>
            <person name="Cuomo C."/>
            <person name="Litvintseva A."/>
            <person name="Heitman J."/>
            <person name="Chen Y."/>
            <person name="Sun S."/>
            <person name="Springer D."/>
            <person name="Dromer F."/>
            <person name="Young S."/>
            <person name="Zeng Q."/>
            <person name="Chapman S."/>
            <person name="Gujja S."/>
            <person name="Saif S."/>
            <person name="Birren B."/>
        </authorList>
    </citation>
    <scope>NUCLEOTIDE SEQUENCE [LARGE SCALE GENOMIC DNA]</scope>
    <source>
        <strain evidence="2 3">CBS 7118</strain>
    </source>
</reference>
<evidence type="ECO:0000313" key="2">
    <source>
        <dbReference type="EMBL" id="ODN83936.1"/>
    </source>
</evidence>
<accession>A0A1E3I7X0</accession>
<feature type="region of interest" description="Disordered" evidence="1">
    <location>
        <begin position="526"/>
        <end position="626"/>
    </location>
</feature>
<evidence type="ECO:0000256" key="1">
    <source>
        <dbReference type="SAM" id="MobiDB-lite"/>
    </source>
</evidence>
<protein>
    <submittedName>
        <fullName evidence="2">Uncharacterized protein</fullName>
    </submittedName>
</protein>
<feature type="compositionally biased region" description="Low complexity" evidence="1">
    <location>
        <begin position="556"/>
        <end position="568"/>
    </location>
</feature>
<feature type="compositionally biased region" description="Polar residues" evidence="1">
    <location>
        <begin position="21"/>
        <end position="42"/>
    </location>
</feature>
<sequence>MGSSTTAALPSPHLSPGHAKTTPNLIDSNSPGMSPSDLIRSSSATLTTSHDQLDRKMMSKSFPGCGETHRVEDWYARGFRQTQDQEGRPMMLCISCSQQKTVPILIGLKNIRSGKHEKTPGHGTLISVWQEQEGLKVLQDVGEERKRLEREMVDQGLSGGTSRAANWKTSYEKELKSLAGIIHRHTIDETTLYHCAPCSLLNHAVTSSDLKSIGDLVAHLTRPDHLTACQIYLQQRAEVVGVGSIKRKQSKKRKAKELADDETAPGTDAEPSMSVAHADPSNQSLNPSVSTGFSGVLPEAREDNHPTPKRPRLTPPLQSPPSSTRSATIAVLDAIQPQIDKSTSKRRVKQSRPIEDWYARGFTKTQNQQGETKFICAPCSQTNCPMTISNPYSHERSFSHGTSLRRWHHEEGGRVSMDIRKEKRRLEREIHDGGLQEWVKHDADWVRGYEVELERLEGIIHRHTAEETTRYYHCAPCSTLSHSALSSDLHSIKDLVSHLESPEHLALQPLYLQQRAGVVGVSLKTKAAQTKHNTAETPEVEIPSRGGEEPFLPAASNDVSESSSLSSSFPVEQSTGPALEASLQQTPTTDQPAPTSLPDTSPPIPTASSSVSLKTAQAPSTDDHIPLDEVLSSSRLSQIQTIQRLGANLERTWQALLADT</sequence>
<evidence type="ECO:0000313" key="3">
    <source>
        <dbReference type="Proteomes" id="UP000094819"/>
    </source>
</evidence>
<dbReference type="AlphaFoldDB" id="A0A1E3I7X0"/>
<dbReference type="Proteomes" id="UP000094819">
    <property type="component" value="Unassembled WGS sequence"/>
</dbReference>
<feature type="region of interest" description="Disordered" evidence="1">
    <location>
        <begin position="244"/>
        <end position="325"/>
    </location>
</feature>
<feature type="compositionally biased region" description="Low complexity" evidence="1">
    <location>
        <begin position="584"/>
        <end position="594"/>
    </location>
</feature>
<dbReference type="RefSeq" id="XP_019028391.1">
    <property type="nucleotide sequence ID" value="XM_019179623.1"/>
</dbReference>
<name>A0A1E3I7X0_9TREE</name>
<organism evidence="2 3">
    <name type="scientific">Cryptococcus wingfieldii CBS 7118</name>
    <dbReference type="NCBI Taxonomy" id="1295528"/>
    <lineage>
        <taxon>Eukaryota</taxon>
        <taxon>Fungi</taxon>
        <taxon>Dikarya</taxon>
        <taxon>Basidiomycota</taxon>
        <taxon>Agaricomycotina</taxon>
        <taxon>Tremellomycetes</taxon>
        <taxon>Tremellales</taxon>
        <taxon>Cryptococcaceae</taxon>
        <taxon>Cryptococcus</taxon>
    </lineage>
</organism>
<dbReference type="EMBL" id="AWGH01000038">
    <property type="protein sequence ID" value="ODN83936.1"/>
    <property type="molecule type" value="Genomic_DNA"/>
</dbReference>
<proteinExistence type="predicted"/>
<feature type="compositionally biased region" description="Polar residues" evidence="1">
    <location>
        <begin position="280"/>
        <end position="293"/>
    </location>
</feature>
<gene>
    <name evidence="2" type="ORF">L198_07633</name>
</gene>
<feature type="region of interest" description="Disordered" evidence="1">
    <location>
        <begin position="1"/>
        <end position="42"/>
    </location>
</feature>
<dbReference type="OrthoDB" id="10317983at2759"/>
<feature type="compositionally biased region" description="Polar residues" evidence="1">
    <location>
        <begin position="606"/>
        <end position="620"/>
    </location>
</feature>
<feature type="compositionally biased region" description="Basic residues" evidence="1">
    <location>
        <begin position="245"/>
        <end position="255"/>
    </location>
</feature>
<feature type="compositionally biased region" description="Polar residues" evidence="1">
    <location>
        <begin position="527"/>
        <end position="536"/>
    </location>
</feature>